<dbReference type="AlphaFoldDB" id="A0A140F2K8"/>
<evidence type="ECO:0000313" key="9">
    <source>
        <dbReference type="EMBL" id="AML60642.1"/>
    </source>
</evidence>
<gene>
    <name evidence="9" type="ORF">Mmmito_0075</name>
</gene>
<keyword evidence="3 7" id="KW-1133">Transmembrane helix</keyword>
<dbReference type="Pfam" id="PF02326">
    <property type="entry name" value="YMF19"/>
    <property type="match status" value="1"/>
</dbReference>
<evidence type="ECO:0000259" key="8">
    <source>
        <dbReference type="Pfam" id="PF02326"/>
    </source>
</evidence>
<keyword evidence="6" id="KW-0066">ATP synthesis</keyword>
<reference evidence="9" key="2">
    <citation type="journal article" date="2016" name="Open Biol.">
        <title>Moramonas marocensis gen. nov., sp. nov.: a jakobid flagellate isolated from desert soil with a bacteria-like, but bloated mitochondrial genome.</title>
        <authorList>
            <person name="Strassert J.F."/>
            <person name="Tikhonenkov D.V."/>
            <person name="Pombert J.F."/>
            <person name="Kolisko M."/>
            <person name="Tai V."/>
            <person name="Mylnikov A.P."/>
            <person name="Keeling P.J."/>
        </authorList>
    </citation>
    <scope>NUCLEOTIDE SEQUENCE</scope>
</reference>
<evidence type="ECO:0000256" key="4">
    <source>
        <dbReference type="ARBA" id="ARBA00023128"/>
    </source>
</evidence>
<keyword evidence="5 7" id="KW-0472">Membrane</keyword>
<comment type="subcellular location">
    <subcellularLocation>
        <location evidence="1">Mitochondrion membrane</location>
    </subcellularLocation>
</comment>
<proteinExistence type="predicted"/>
<evidence type="ECO:0000256" key="1">
    <source>
        <dbReference type="ARBA" id="ARBA00004325"/>
    </source>
</evidence>
<dbReference type="InterPro" id="IPR003319">
    <property type="entry name" value="YMF19-like_N"/>
</dbReference>
<name>A0A140F2K8_9EUKA</name>
<evidence type="ECO:0000256" key="2">
    <source>
        <dbReference type="ARBA" id="ARBA00022692"/>
    </source>
</evidence>
<geneLocation type="mitochondrion" evidence="9"/>
<feature type="transmembrane region" description="Helical" evidence="7">
    <location>
        <begin position="12"/>
        <end position="39"/>
    </location>
</feature>
<sequence length="136" mass="16089">MPQLDKVTFFSQFFWLLVFFLSFYLLSLKIILPSISTLLKIRKKKIDRIHSDIRLLKGEESGLSEDHDRILLDSFHESRKVIHNLLSYNQEWMSHSNRDINQSSLSLLNANKAYLSSLKDIKMDEFMFNKVFDTSK</sequence>
<accession>A0A140F2K8</accession>
<evidence type="ECO:0000256" key="6">
    <source>
        <dbReference type="ARBA" id="ARBA00023310"/>
    </source>
</evidence>
<keyword evidence="2 7" id="KW-0812">Transmembrane</keyword>
<keyword evidence="4 9" id="KW-0496">Mitochondrion</keyword>
<evidence type="ECO:0000256" key="5">
    <source>
        <dbReference type="ARBA" id="ARBA00023136"/>
    </source>
</evidence>
<protein>
    <submittedName>
        <fullName evidence="9">ATP synthase F0 subunit 8</fullName>
    </submittedName>
</protein>
<evidence type="ECO:0000256" key="7">
    <source>
        <dbReference type="SAM" id="Phobius"/>
    </source>
</evidence>
<evidence type="ECO:0000256" key="3">
    <source>
        <dbReference type="ARBA" id="ARBA00022989"/>
    </source>
</evidence>
<reference evidence="9" key="1">
    <citation type="submission" date="2015-11" db="EMBL/GenBank/DDBJ databases">
        <authorList>
            <person name="Zhang Y."/>
            <person name="Guo Z."/>
        </authorList>
    </citation>
    <scope>NUCLEOTIDE SEQUENCE</scope>
</reference>
<organism evidence="9">
    <name type="scientific">Moramonas marocensis</name>
    <dbReference type="NCBI Taxonomy" id="1805496"/>
    <lineage>
        <taxon>Eukaryota</taxon>
        <taxon>Discoba</taxon>
        <taxon>Jakobida</taxon>
        <taxon>Histionina</taxon>
        <taxon>Moramonas</taxon>
    </lineage>
</organism>
<dbReference type="EMBL" id="KU057177">
    <property type="protein sequence ID" value="AML60642.1"/>
    <property type="molecule type" value="Genomic_DNA"/>
</dbReference>
<feature type="domain" description="ATP synthase YMF19-like N-terminal" evidence="8">
    <location>
        <begin position="2"/>
        <end position="78"/>
    </location>
</feature>
<dbReference type="GO" id="GO:0031966">
    <property type="term" value="C:mitochondrial membrane"/>
    <property type="evidence" value="ECO:0007669"/>
    <property type="project" value="UniProtKB-SubCell"/>
</dbReference>
<dbReference type="GO" id="GO:0006754">
    <property type="term" value="P:ATP biosynthetic process"/>
    <property type="evidence" value="ECO:0007669"/>
    <property type="project" value="UniProtKB-KW"/>
</dbReference>